<gene>
    <name evidence="1" type="ORF">H1X69_03210</name>
</gene>
<dbReference type="AlphaFoldDB" id="A0A7W2DPP2"/>
<comment type="caution">
    <text evidence="1">The sequence shown here is derived from an EMBL/GenBank/DDBJ whole genome shotgun (WGS) entry which is preliminary data.</text>
</comment>
<name>A0A7W2DPP2_9ACTN</name>
<evidence type="ECO:0000313" key="2">
    <source>
        <dbReference type="Proteomes" id="UP000587608"/>
    </source>
</evidence>
<dbReference type="RefSeq" id="WP_191851844.1">
    <property type="nucleotide sequence ID" value="NZ_JACERG010000003.1"/>
</dbReference>
<protein>
    <submittedName>
        <fullName evidence="1">Uncharacterized protein</fullName>
    </submittedName>
</protein>
<dbReference type="Pfam" id="PF19674">
    <property type="entry name" value="DUF6177"/>
    <property type="match status" value="1"/>
</dbReference>
<evidence type="ECO:0000313" key="1">
    <source>
        <dbReference type="EMBL" id="MBA5220427.1"/>
    </source>
</evidence>
<proteinExistence type="predicted"/>
<sequence>MAPRFARPPIPFGFALGAAEVAEAGTDLAARPPLSTAALRLGAKAAPGYYYPLGDGESAQGRAAFETLLPQLRGTAA</sequence>
<dbReference type="InterPro" id="IPR046175">
    <property type="entry name" value="DUF6177"/>
</dbReference>
<dbReference type="EMBL" id="JACERG010000003">
    <property type="protein sequence ID" value="MBA5220427.1"/>
    <property type="molecule type" value="Genomic_DNA"/>
</dbReference>
<reference evidence="1 2" key="1">
    <citation type="submission" date="2020-07" db="EMBL/GenBank/DDBJ databases">
        <title>Differential regulation of undecylprodigiosin biosynthesis in the yeast-scavenging Streptomyces strain MBK6.</title>
        <authorList>
            <person name="Baral B."/>
            <person name="Siitonen V."/>
            <person name="Laughlin M."/>
            <person name="Yamada K."/>
            <person name="Ilomaeki M."/>
            <person name="Metsae-Ketelae M."/>
            <person name="Niemi J."/>
        </authorList>
    </citation>
    <scope>NUCLEOTIDE SEQUENCE [LARGE SCALE GENOMIC DNA]</scope>
    <source>
        <strain evidence="1 2">MBK6</strain>
    </source>
</reference>
<dbReference type="Proteomes" id="UP000587608">
    <property type="component" value="Unassembled WGS sequence"/>
</dbReference>
<accession>A0A7W2DPP2</accession>
<organism evidence="1 2">
    <name type="scientific">Streptomyces griseoaurantiacus</name>
    <dbReference type="NCBI Taxonomy" id="68213"/>
    <lineage>
        <taxon>Bacteria</taxon>
        <taxon>Bacillati</taxon>
        <taxon>Actinomycetota</taxon>
        <taxon>Actinomycetes</taxon>
        <taxon>Kitasatosporales</taxon>
        <taxon>Streptomycetaceae</taxon>
        <taxon>Streptomyces</taxon>
        <taxon>Streptomyces aurantiacus group</taxon>
    </lineage>
</organism>